<dbReference type="PRINTS" id="PR01900">
    <property type="entry name" value="YIDCPROTEIN"/>
</dbReference>
<dbReference type="CDD" id="cd20070">
    <property type="entry name" value="5TM_YidC_Alb3"/>
    <property type="match status" value="1"/>
</dbReference>
<dbReference type="NCBIfam" id="TIGR03592">
    <property type="entry name" value="yidC_oxa1_cterm"/>
    <property type="match status" value="1"/>
</dbReference>
<evidence type="ECO:0000256" key="4">
    <source>
        <dbReference type="ARBA" id="ARBA00022448"/>
    </source>
</evidence>
<gene>
    <name evidence="13 17" type="primary">yidC</name>
    <name evidence="17" type="ORF">KL86DPRO_10223</name>
</gene>
<accession>A0A212IWL9</accession>
<sequence length="546" mass="59905">MDMRRTIMAIAASFVILLSWQQLSVYMGWTPDPALQPAPQQQAQPAQDGQAGGQAGGQVSEGQPQTQASAPVAPLPAFQPAPGRDVVVETPLYKAVFYSGGGILREFSLKTYRMGLEPDSPVLQMISPEAAAKAPMGIILDGAPSWSGTSWSLEGGDLNLKAGETGTLTFVGEVNGVRLARVLAFDASKFSIKETVKLQSEQPRSLRLAFTMSTGKLSQGGDYDLTRVAYLEDDSFKSAESEKDLSAGLTPSGNFSWAGIMSNYFLAAVTPTDTNTTLKIKLENGAYRVAVEKTGITVGPAQTASLDASYYIGPKEQGILNAEPGDLGKAINYGFFSIVARPLIAMLHFFYGFAGNWGVAIILLTLVIKIILWPLSYKSYKSMEQMKKLQPMMAKLKEKHGDDKETMNREMMQLYKTYKVNPASGCLPILVQIPVFIGLYQGLLGSIQLRHASFIPHIPFTDYVWLADLSVKDPYYITPIVMGLTMLLQQKLTPAAGDPMQQKIMMIMPVVFTFFFLNFPSGLVVYWLANNVISIAQQWWQLRRVK</sequence>
<evidence type="ECO:0000313" key="17">
    <source>
        <dbReference type="EMBL" id="SBV91623.1"/>
    </source>
</evidence>
<dbReference type="AlphaFoldDB" id="A0A212IWL9"/>
<evidence type="ECO:0000256" key="11">
    <source>
        <dbReference type="ARBA" id="ARBA00033245"/>
    </source>
</evidence>
<evidence type="ECO:0000256" key="5">
    <source>
        <dbReference type="ARBA" id="ARBA00022475"/>
    </source>
</evidence>
<feature type="region of interest" description="Disordered" evidence="14">
    <location>
        <begin position="36"/>
        <end position="76"/>
    </location>
</feature>
<dbReference type="NCBIfam" id="TIGR03593">
    <property type="entry name" value="yidC_nterm"/>
    <property type="match status" value="1"/>
</dbReference>
<dbReference type="PANTHER" id="PTHR12428:SF65">
    <property type="entry name" value="CYTOCHROME C OXIDASE ASSEMBLY PROTEIN COX18, MITOCHONDRIAL"/>
    <property type="match status" value="1"/>
</dbReference>
<keyword evidence="6 13" id="KW-0812">Transmembrane</keyword>
<evidence type="ECO:0000256" key="2">
    <source>
        <dbReference type="ARBA" id="ARBA00010527"/>
    </source>
</evidence>
<dbReference type="GO" id="GO:0051205">
    <property type="term" value="P:protein insertion into membrane"/>
    <property type="evidence" value="ECO:0007669"/>
    <property type="project" value="TreeGrafter"/>
</dbReference>
<dbReference type="HAMAP" id="MF_01810">
    <property type="entry name" value="YidC_type1"/>
    <property type="match status" value="1"/>
</dbReference>
<feature type="compositionally biased region" description="Polar residues" evidence="14">
    <location>
        <begin position="60"/>
        <end position="69"/>
    </location>
</feature>
<evidence type="ECO:0000256" key="9">
    <source>
        <dbReference type="ARBA" id="ARBA00023136"/>
    </source>
</evidence>
<dbReference type="Pfam" id="PF02096">
    <property type="entry name" value="60KD_IMP"/>
    <property type="match status" value="1"/>
</dbReference>
<feature type="domain" description="Membrane insertase YidC/Oxa/ALB C-terminal" evidence="15">
    <location>
        <begin position="357"/>
        <end position="540"/>
    </location>
</feature>
<evidence type="ECO:0000256" key="1">
    <source>
        <dbReference type="ARBA" id="ARBA00004429"/>
    </source>
</evidence>
<keyword evidence="8 13" id="KW-1133">Transmembrane helix</keyword>
<dbReference type="GO" id="GO:0032977">
    <property type="term" value="F:membrane insertase activity"/>
    <property type="evidence" value="ECO:0007669"/>
    <property type="project" value="InterPro"/>
</dbReference>
<feature type="transmembrane region" description="Helical" evidence="13">
    <location>
        <begin position="420"/>
        <end position="440"/>
    </location>
</feature>
<dbReference type="InterPro" id="IPR038221">
    <property type="entry name" value="YidC_periplasmic_sf"/>
</dbReference>
<evidence type="ECO:0000256" key="12">
    <source>
        <dbReference type="ARBA" id="ARBA00033342"/>
    </source>
</evidence>
<protein>
    <recommendedName>
        <fullName evidence="3 13">Membrane protein insertase YidC</fullName>
    </recommendedName>
    <alternativeName>
        <fullName evidence="12 13">Foldase YidC</fullName>
    </alternativeName>
    <alternativeName>
        <fullName evidence="11 13">Membrane integrase YidC</fullName>
    </alternativeName>
    <alternativeName>
        <fullName evidence="13">Membrane protein YidC</fullName>
    </alternativeName>
</protein>
<feature type="domain" description="Membrane insertase YidC N-terminal" evidence="16">
    <location>
        <begin position="86"/>
        <end position="344"/>
    </location>
</feature>
<name>A0A212IWL9_9DELT</name>
<keyword evidence="5 13" id="KW-1003">Cell membrane</keyword>
<dbReference type="InterPro" id="IPR047196">
    <property type="entry name" value="YidC_ALB_C"/>
</dbReference>
<dbReference type="InterPro" id="IPR019998">
    <property type="entry name" value="Membr_insert_YidC"/>
</dbReference>
<dbReference type="EMBL" id="FLUQ01000001">
    <property type="protein sequence ID" value="SBV91623.1"/>
    <property type="molecule type" value="Genomic_DNA"/>
</dbReference>
<comment type="subunit">
    <text evidence="13">Interacts with the Sec translocase complex via SecD. Specifically interacts with transmembrane segments of nascent integral membrane proteins during membrane integration.</text>
</comment>
<evidence type="ECO:0000256" key="6">
    <source>
        <dbReference type="ARBA" id="ARBA00022692"/>
    </source>
</evidence>
<evidence type="ECO:0000259" key="16">
    <source>
        <dbReference type="Pfam" id="PF14849"/>
    </source>
</evidence>
<dbReference type="Pfam" id="PF14849">
    <property type="entry name" value="YidC_periplas"/>
    <property type="match status" value="1"/>
</dbReference>
<comment type="similarity">
    <text evidence="2 13">Belongs to the OXA1/ALB3/YidC family. Type 1 subfamily.</text>
</comment>
<dbReference type="InterPro" id="IPR001708">
    <property type="entry name" value="YidC/ALB3/OXA1/COX18"/>
</dbReference>
<keyword evidence="4 13" id="KW-0813">Transport</keyword>
<comment type="caution">
    <text evidence="13">Lacks conserved residue(s) required for the propagation of feature annotation.</text>
</comment>
<comment type="subcellular location">
    <subcellularLocation>
        <location evidence="1">Cell inner membrane</location>
        <topology evidence="1">Multi-pass membrane protein</topology>
    </subcellularLocation>
    <subcellularLocation>
        <location evidence="13">Cell membrane</location>
        <topology evidence="13">Multi-pass membrane protein</topology>
    </subcellularLocation>
</comment>
<feature type="transmembrane region" description="Helical" evidence="13">
    <location>
        <begin position="504"/>
        <end position="529"/>
    </location>
</feature>
<dbReference type="PANTHER" id="PTHR12428">
    <property type="entry name" value="OXA1"/>
    <property type="match status" value="1"/>
</dbReference>
<evidence type="ECO:0000256" key="7">
    <source>
        <dbReference type="ARBA" id="ARBA00022927"/>
    </source>
</evidence>
<organism evidence="17">
    <name type="scientific">uncultured delta proteobacterium</name>
    <dbReference type="NCBI Taxonomy" id="34034"/>
    <lineage>
        <taxon>Bacteria</taxon>
        <taxon>Deltaproteobacteria</taxon>
        <taxon>environmental samples</taxon>
    </lineage>
</organism>
<proteinExistence type="inferred from homology"/>
<evidence type="ECO:0000256" key="14">
    <source>
        <dbReference type="SAM" id="MobiDB-lite"/>
    </source>
</evidence>
<keyword evidence="9 13" id="KW-0472">Membrane</keyword>
<feature type="compositionally biased region" description="Low complexity" evidence="14">
    <location>
        <begin position="36"/>
        <end position="49"/>
    </location>
</feature>
<feature type="transmembrane region" description="Helical" evidence="13">
    <location>
        <begin position="349"/>
        <end position="373"/>
    </location>
</feature>
<evidence type="ECO:0000259" key="15">
    <source>
        <dbReference type="Pfam" id="PF02096"/>
    </source>
</evidence>
<evidence type="ECO:0000256" key="3">
    <source>
        <dbReference type="ARBA" id="ARBA00015325"/>
    </source>
</evidence>
<reference evidence="17" key="1">
    <citation type="submission" date="2016-04" db="EMBL/GenBank/DDBJ databases">
        <authorList>
            <person name="Evans L.H."/>
            <person name="Alamgir A."/>
            <person name="Owens N."/>
            <person name="Weber N.D."/>
            <person name="Virtaneva K."/>
            <person name="Barbian K."/>
            <person name="Babar A."/>
            <person name="Rosenke K."/>
        </authorList>
    </citation>
    <scope>NUCLEOTIDE SEQUENCE</scope>
    <source>
        <strain evidence="17">86</strain>
    </source>
</reference>
<dbReference type="InterPro" id="IPR028053">
    <property type="entry name" value="Membr_insert_YidC_N"/>
</dbReference>
<evidence type="ECO:0000256" key="8">
    <source>
        <dbReference type="ARBA" id="ARBA00022989"/>
    </source>
</evidence>
<keyword evidence="7 13" id="KW-0653">Protein transport</keyword>
<evidence type="ECO:0000256" key="10">
    <source>
        <dbReference type="ARBA" id="ARBA00023186"/>
    </source>
</evidence>
<dbReference type="Gene3D" id="2.70.98.90">
    <property type="match status" value="1"/>
</dbReference>
<dbReference type="GO" id="GO:0015031">
    <property type="term" value="P:protein transport"/>
    <property type="evidence" value="ECO:0007669"/>
    <property type="project" value="UniProtKB-KW"/>
</dbReference>
<keyword evidence="10 13" id="KW-0143">Chaperone</keyword>
<evidence type="ECO:0000256" key="13">
    <source>
        <dbReference type="HAMAP-Rule" id="MF_01810"/>
    </source>
</evidence>
<dbReference type="CDD" id="cd19961">
    <property type="entry name" value="EcYidC-like_peri"/>
    <property type="match status" value="1"/>
</dbReference>
<dbReference type="GO" id="GO:0005886">
    <property type="term" value="C:plasma membrane"/>
    <property type="evidence" value="ECO:0007669"/>
    <property type="project" value="UniProtKB-SubCell"/>
</dbReference>
<dbReference type="PRINTS" id="PR00701">
    <property type="entry name" value="60KDINNERMP"/>
</dbReference>
<dbReference type="InterPro" id="IPR028055">
    <property type="entry name" value="YidC/Oxa/ALB_C"/>
</dbReference>
<comment type="function">
    <text evidence="13">Required for the insertion and/or proper folding and/or complex formation of integral membrane proteins into the membrane. Involved in integration of membrane proteins that insert both dependently and independently of the Sec translocase complex, as well as at least some lipoproteins. Aids folding of multispanning membrane proteins.</text>
</comment>